<comment type="function">
    <text evidence="1 8">Attaches a formyl group to the free amino group of methionyl-tRNA(fMet). The formyl group appears to play a dual role in the initiator identity of N-formylmethionyl-tRNA by promoting its recognition by IF2 and preventing the misappropriation of this tRNA by the elongation apparatus.</text>
</comment>
<organism evidence="9 10">
    <name type="scientific">Anaerocolumna cellulosilytica</name>
    <dbReference type="NCBI Taxonomy" id="433286"/>
    <lineage>
        <taxon>Bacteria</taxon>
        <taxon>Bacillati</taxon>
        <taxon>Bacillota</taxon>
        <taxon>Clostridia</taxon>
        <taxon>Lachnospirales</taxon>
        <taxon>Lachnospiraceae</taxon>
        <taxon>Anaerocolumna</taxon>
    </lineage>
</organism>
<comment type="catalytic activity">
    <reaction evidence="7 8">
        <text>L-methionyl-tRNA(fMet) + (6R)-10-formyltetrahydrofolate = N-formyl-L-methionyl-tRNA(fMet) + (6S)-5,6,7,8-tetrahydrofolate + H(+)</text>
        <dbReference type="Rhea" id="RHEA:24380"/>
        <dbReference type="Rhea" id="RHEA-COMP:9952"/>
        <dbReference type="Rhea" id="RHEA-COMP:9953"/>
        <dbReference type="ChEBI" id="CHEBI:15378"/>
        <dbReference type="ChEBI" id="CHEBI:57453"/>
        <dbReference type="ChEBI" id="CHEBI:78530"/>
        <dbReference type="ChEBI" id="CHEBI:78844"/>
        <dbReference type="ChEBI" id="CHEBI:195366"/>
        <dbReference type="EC" id="2.1.2.9"/>
    </reaction>
</comment>
<keyword evidence="6 8" id="KW-0648">Protein biosynthesis</keyword>
<evidence type="ECO:0000256" key="1">
    <source>
        <dbReference type="ARBA" id="ARBA00002606"/>
    </source>
</evidence>
<dbReference type="InterPro" id="IPR002376">
    <property type="entry name" value="Formyl_transf_N"/>
</dbReference>
<dbReference type="Gene3D" id="3.40.50.170">
    <property type="entry name" value="Formyl transferase, N-terminal domain"/>
    <property type="match status" value="1"/>
</dbReference>
<keyword evidence="5 8" id="KW-0808">Transferase</keyword>
<protein>
    <recommendedName>
        <fullName evidence="4 8">Methionyl-tRNA formyltransferase</fullName>
        <ecNumber evidence="3 8">2.1.2.9</ecNumber>
    </recommendedName>
</protein>
<reference evidence="9 10" key="1">
    <citation type="journal article" date="2016" name="Int. J. Syst. Evol. Microbiol.">
        <title>Descriptions of Anaerotaenia torta gen. nov., sp. nov. and Anaerocolumna cellulosilytica gen. nov., sp. nov. isolated from a methanogenic reactor of cattle waste.</title>
        <authorList>
            <person name="Uek A."/>
            <person name="Ohtaki Y."/>
            <person name="Kaku N."/>
            <person name="Ueki K."/>
        </authorList>
    </citation>
    <scope>NUCLEOTIDE SEQUENCE [LARGE SCALE GENOMIC DNA]</scope>
    <source>
        <strain evidence="9 10">SN021</strain>
    </source>
</reference>
<dbReference type="InterPro" id="IPR011034">
    <property type="entry name" value="Formyl_transferase-like_C_sf"/>
</dbReference>
<keyword evidence="10" id="KW-1185">Reference proteome</keyword>
<evidence type="ECO:0000256" key="5">
    <source>
        <dbReference type="ARBA" id="ARBA00022679"/>
    </source>
</evidence>
<evidence type="ECO:0000256" key="2">
    <source>
        <dbReference type="ARBA" id="ARBA00010699"/>
    </source>
</evidence>
<name>A0A6S6QZS7_9FIRM</name>
<dbReference type="NCBIfam" id="TIGR00460">
    <property type="entry name" value="fmt"/>
    <property type="match status" value="1"/>
</dbReference>
<dbReference type="CDD" id="cd08646">
    <property type="entry name" value="FMT_core_Met-tRNA-FMT_N"/>
    <property type="match status" value="1"/>
</dbReference>
<dbReference type="EMBL" id="AP023367">
    <property type="protein sequence ID" value="BCJ95286.1"/>
    <property type="molecule type" value="Genomic_DNA"/>
</dbReference>
<dbReference type="HAMAP" id="MF_00182">
    <property type="entry name" value="Formyl_trans"/>
    <property type="match status" value="1"/>
</dbReference>
<sequence length="309" mass="34111">MNIVYMGTPEIAAVILEKLIHSKHHIQAVVTQPDKPKGRGKQMQASPVKELALNHNIPVYQPLKAKEEAFLAILKEINPDIIVVAAFGQILTKSVLELPKYGCINVHASLLPKYRGAAPIQWAIIDGEEKTGITIMHMDAGIDTGDMILKEEILIAPKETAGTLHDKLAVCGGSLLLKALEEIEAGTAVREKQEETEATYVKVLDKAMGHLNFREPAIKLERFIRGLNPWPSAYTYLEGKTLKIWDAEVLDETMDGQPGEVVRITRDSIVIKTGQGSLALKEIQLEGKKRITVDAFLRGFNLQQGTILN</sequence>
<dbReference type="InterPro" id="IPR044135">
    <property type="entry name" value="Met-tRNA-FMT_C"/>
</dbReference>
<evidence type="ECO:0000256" key="3">
    <source>
        <dbReference type="ARBA" id="ARBA00012261"/>
    </source>
</evidence>
<dbReference type="Gene3D" id="3.10.25.10">
    <property type="entry name" value="Formyl transferase, C-terminal domain"/>
    <property type="match status" value="1"/>
</dbReference>
<evidence type="ECO:0000256" key="6">
    <source>
        <dbReference type="ARBA" id="ARBA00022917"/>
    </source>
</evidence>
<dbReference type="RefSeq" id="WP_184093986.1">
    <property type="nucleotide sequence ID" value="NZ_AP023367.1"/>
</dbReference>
<dbReference type="GO" id="GO:0005829">
    <property type="term" value="C:cytosol"/>
    <property type="evidence" value="ECO:0007669"/>
    <property type="project" value="TreeGrafter"/>
</dbReference>
<evidence type="ECO:0000256" key="8">
    <source>
        <dbReference type="HAMAP-Rule" id="MF_00182"/>
    </source>
</evidence>
<dbReference type="Proteomes" id="UP000515561">
    <property type="component" value="Chromosome"/>
</dbReference>
<dbReference type="Pfam" id="PF02911">
    <property type="entry name" value="Formyl_trans_C"/>
    <property type="match status" value="1"/>
</dbReference>
<dbReference type="InterPro" id="IPR037022">
    <property type="entry name" value="Formyl_trans_C_sf"/>
</dbReference>
<dbReference type="PANTHER" id="PTHR11138:SF5">
    <property type="entry name" value="METHIONYL-TRNA FORMYLTRANSFERASE, MITOCHONDRIAL"/>
    <property type="match status" value="1"/>
</dbReference>
<dbReference type="CDD" id="cd08704">
    <property type="entry name" value="Met_tRNA_FMT_C"/>
    <property type="match status" value="1"/>
</dbReference>
<feature type="binding site" evidence="8">
    <location>
        <begin position="109"/>
        <end position="112"/>
    </location>
    <ligand>
        <name>(6S)-5,6,7,8-tetrahydrofolate</name>
        <dbReference type="ChEBI" id="CHEBI:57453"/>
    </ligand>
</feature>
<dbReference type="EC" id="2.1.2.9" evidence="3 8"/>
<accession>A0A6S6QZS7</accession>
<gene>
    <name evidence="8 9" type="primary">fmt</name>
    <name evidence="9" type="ORF">acsn021_28550</name>
</gene>
<dbReference type="SUPFAM" id="SSF50486">
    <property type="entry name" value="FMT C-terminal domain-like"/>
    <property type="match status" value="1"/>
</dbReference>
<evidence type="ECO:0000256" key="7">
    <source>
        <dbReference type="ARBA" id="ARBA00048558"/>
    </source>
</evidence>
<dbReference type="InterPro" id="IPR005794">
    <property type="entry name" value="Fmt"/>
</dbReference>
<dbReference type="InterPro" id="IPR041711">
    <property type="entry name" value="Met-tRNA-FMT_N"/>
</dbReference>
<comment type="similarity">
    <text evidence="2 8">Belongs to the Fmt family.</text>
</comment>
<dbReference type="AlphaFoldDB" id="A0A6S6QZS7"/>
<dbReference type="InterPro" id="IPR036477">
    <property type="entry name" value="Formyl_transf_N_sf"/>
</dbReference>
<dbReference type="KEGG" id="acel:acsn021_28550"/>
<evidence type="ECO:0000313" key="10">
    <source>
        <dbReference type="Proteomes" id="UP000515561"/>
    </source>
</evidence>
<evidence type="ECO:0000313" key="9">
    <source>
        <dbReference type="EMBL" id="BCJ95286.1"/>
    </source>
</evidence>
<proteinExistence type="inferred from homology"/>
<evidence type="ECO:0000256" key="4">
    <source>
        <dbReference type="ARBA" id="ARBA00016014"/>
    </source>
</evidence>
<dbReference type="Pfam" id="PF00551">
    <property type="entry name" value="Formyl_trans_N"/>
    <property type="match status" value="1"/>
</dbReference>
<dbReference type="PANTHER" id="PTHR11138">
    <property type="entry name" value="METHIONYL-TRNA FORMYLTRANSFERASE"/>
    <property type="match status" value="1"/>
</dbReference>
<dbReference type="GO" id="GO:0004479">
    <property type="term" value="F:methionyl-tRNA formyltransferase activity"/>
    <property type="evidence" value="ECO:0007669"/>
    <property type="project" value="UniProtKB-UniRule"/>
</dbReference>
<dbReference type="SUPFAM" id="SSF53328">
    <property type="entry name" value="Formyltransferase"/>
    <property type="match status" value="1"/>
</dbReference>
<dbReference type="InterPro" id="IPR005793">
    <property type="entry name" value="Formyl_trans_C"/>
</dbReference>